<keyword evidence="4" id="KW-0547">Nucleotide-binding</keyword>
<evidence type="ECO:0000256" key="4">
    <source>
        <dbReference type="ARBA" id="ARBA00022741"/>
    </source>
</evidence>
<keyword evidence="6" id="KW-0175">Coiled coil</keyword>
<dbReference type="InterPro" id="IPR032675">
    <property type="entry name" value="LRR_dom_sf"/>
</dbReference>
<comment type="similarity">
    <text evidence="1">Belongs to the disease resistance NB-LRR family.</text>
</comment>
<dbReference type="InterPro" id="IPR041118">
    <property type="entry name" value="Rx_N"/>
</dbReference>
<sequence>METAVLSTLLNMLGPKLYTFLQENHELRRNLEHDIRYIRNELRMIGAVIDEHERGQMNHGGPLQGAWIHGARELAYDMEDCIDRFMHRMTSGHRLATMAVRTKFATVIQKLRKKSEDLSKLRANYTTAGNGNGDCQASTSGTMSSFETTHIPTADTVPVGMDGPRDEILELIMETQSQPNQLKVISLVGFGGLGKTLLAKQIYENTTICTQFEPQAWVSAAGKSARDVLKEILCQLGFQSQAQEDDVSKLITSLKKCLHSKRNEKVTTTRWKVSRVPTNTGKFMFLPKFFIVIDDIQREYWNSTIKDAFPVDTGSSSIVLVTTAIHSIANACSSGNGHVYMMSTLDKKYSRKLFLREASWGDYPPGSETVLSTKCDGLPLALVSTAQFLKSKGQQLPQEYAKLCGNLGMHLEREDTLERMKHVLVHNYTSLPGHVIKACLLYFGIFPSGHPVRRGKLIRRWSAEGLVEADPLRSSLDVATDYFNELINRSIIQPVATSSNTEVKTCQTHGMMLEFILHKSMCDDFITLLYDQACLPDKIRCLTVQHNSTRRGRMNSDIDLSHVRSLTIFGEAEDSVLEFSSYELLRVLDLEECENLKDEHLRKICKLLLLRYLSLGGTVTMLPKEITKLKFLETLDVRRTKIKVLPIQVIKLPCLTHLFGNFKLQDVGQKISKLQKYLSEKSKLETLAGFFANNDQGFPQLIDHMKNLAKVKIWCESETPSNSSSNTIHLSKAIQVFIQRGTNMNDVRSLSLNFGGCFQDQENMLKFSLEDSCYLSSLKLKGKINILPPFVTLLKGLTELCLSSSDKLNRDVLAALSNVRCLHYLKLITPNLEKFVIGQGPLKSLRRLCIMVQTMTEPEIQQGALPNLESFRLLCKDLNGLCGINIQYIGPECLKEVALDKRISEETKKKWKETVKNHPRWPKVSFVNTGEVGQMQNMEVAQPTEDAAALALAAGSLRPVPVFRRPKADQERTLDLCSMGQTSRESCSNTEPYFKTNGTSPGKLNPVNDECHHFC</sequence>
<name>A0A8J8YD94_ORYSJ</name>
<evidence type="ECO:0000256" key="5">
    <source>
        <dbReference type="ARBA" id="ARBA00022821"/>
    </source>
</evidence>
<dbReference type="InterPro" id="IPR044974">
    <property type="entry name" value="Disease_R_plants"/>
</dbReference>
<feature type="domain" description="Disease resistance R13L4/SHOC-2-like LRR" evidence="10">
    <location>
        <begin position="562"/>
        <end position="922"/>
    </location>
</feature>
<reference evidence="11" key="2">
    <citation type="submission" date="2008-12" db="EMBL/GenBank/DDBJ databases">
        <title>Improved gene annotation of the rice (Oryza sativa) genomes.</title>
        <authorList>
            <person name="Wang J."/>
            <person name="Li R."/>
            <person name="Fan W."/>
            <person name="Huang Q."/>
            <person name="Zhang J."/>
            <person name="Zhou Y."/>
            <person name="Hu Y."/>
            <person name="Zi S."/>
            <person name="Li J."/>
            <person name="Ni P."/>
            <person name="Zheng H."/>
            <person name="Zhang Y."/>
            <person name="Zhao M."/>
            <person name="Hao Q."/>
            <person name="McDermott J."/>
            <person name="Samudrala R."/>
            <person name="Kristiansen K."/>
            <person name="Wong G.K.-S."/>
        </authorList>
    </citation>
    <scope>NUCLEOTIDE SEQUENCE</scope>
</reference>
<dbReference type="Gene3D" id="3.80.10.10">
    <property type="entry name" value="Ribonuclease Inhibitor"/>
    <property type="match status" value="1"/>
</dbReference>
<reference evidence="11" key="1">
    <citation type="journal article" date="2005" name="PLoS Biol.">
        <title>The genomes of Oryza sativa: a history of duplications.</title>
        <authorList>
            <person name="Yu J."/>
            <person name="Wang J."/>
            <person name="Lin W."/>
            <person name="Li S."/>
            <person name="Li H."/>
            <person name="Zhou J."/>
            <person name="Ni P."/>
            <person name="Dong W."/>
            <person name="Hu S."/>
            <person name="Zeng C."/>
            <person name="Zhang J."/>
            <person name="Zhang Y."/>
            <person name="Li R."/>
            <person name="Xu Z."/>
            <person name="Li S."/>
            <person name="Li X."/>
            <person name="Zheng H."/>
            <person name="Cong L."/>
            <person name="Lin L."/>
            <person name="Yin J."/>
            <person name="Geng J."/>
            <person name="Li G."/>
            <person name="Shi J."/>
            <person name="Liu J."/>
            <person name="Lv H."/>
            <person name="Li J."/>
            <person name="Wang J."/>
            <person name="Deng Y."/>
            <person name="Ran L."/>
            <person name="Shi X."/>
            <person name="Wang X."/>
            <person name="Wu Q."/>
            <person name="Li C."/>
            <person name="Ren X."/>
            <person name="Wang J."/>
            <person name="Wang X."/>
            <person name="Li D."/>
            <person name="Liu D."/>
            <person name="Zhang X."/>
            <person name="Ji Z."/>
            <person name="Zhao W."/>
            <person name="Sun Y."/>
            <person name="Zhang Z."/>
            <person name="Bao J."/>
            <person name="Han Y."/>
            <person name="Dong L."/>
            <person name="Ji J."/>
            <person name="Chen P."/>
            <person name="Wu S."/>
            <person name="Liu J."/>
            <person name="Xiao Y."/>
            <person name="Bu D."/>
            <person name="Tan J."/>
            <person name="Yang L."/>
            <person name="Ye C."/>
            <person name="Zhang J."/>
            <person name="Xu J."/>
            <person name="Zhou Y."/>
            <person name="Yu Y."/>
            <person name="Zhang B."/>
            <person name="Zhuang S."/>
            <person name="Wei H."/>
            <person name="Liu B."/>
            <person name="Lei M."/>
            <person name="Yu H."/>
            <person name="Li Y."/>
            <person name="Xu H."/>
            <person name="Wei S."/>
            <person name="He X."/>
            <person name="Fang L."/>
            <person name="Zhang Z."/>
            <person name="Zhang Y."/>
            <person name="Huang X."/>
            <person name="Su Z."/>
            <person name="Tong W."/>
            <person name="Li J."/>
            <person name="Tong Z."/>
            <person name="Li S."/>
            <person name="Ye J."/>
            <person name="Wang L."/>
            <person name="Fang L."/>
            <person name="Lei T."/>
            <person name="Chen C."/>
            <person name="Chen H."/>
            <person name="Xu Z."/>
            <person name="Li H."/>
            <person name="Huang H."/>
            <person name="Zhang F."/>
            <person name="Xu H."/>
            <person name="Li N."/>
            <person name="Zhao C."/>
            <person name="Li S."/>
            <person name="Dong L."/>
            <person name="Huang Y."/>
            <person name="Li L."/>
            <person name="Xi Y."/>
            <person name="Qi Q."/>
            <person name="Li W."/>
            <person name="Zhang B."/>
            <person name="Hu W."/>
            <person name="Zhang Y."/>
            <person name="Tian X."/>
            <person name="Jiao Y."/>
            <person name="Liang X."/>
            <person name="Jin J."/>
            <person name="Gao L."/>
            <person name="Zheng W."/>
            <person name="Hao B."/>
            <person name="Liu S."/>
            <person name="Wang W."/>
            <person name="Yuan L."/>
            <person name="Cao M."/>
            <person name="McDermott J."/>
            <person name="Samudrala R."/>
            <person name="Wang J."/>
            <person name="Wong G.K."/>
            <person name="Yang H."/>
        </authorList>
    </citation>
    <scope>NUCLEOTIDE SEQUENCE [LARGE SCALE GENOMIC DNA]</scope>
</reference>
<dbReference type="Pfam" id="PF18052">
    <property type="entry name" value="Rx_N"/>
    <property type="match status" value="1"/>
</dbReference>
<evidence type="ECO:0000259" key="10">
    <source>
        <dbReference type="Pfam" id="PF23598"/>
    </source>
</evidence>
<dbReference type="CDD" id="cd14798">
    <property type="entry name" value="RX-CC_like"/>
    <property type="match status" value="1"/>
</dbReference>
<dbReference type="InterPro" id="IPR038005">
    <property type="entry name" value="RX-like_CC"/>
</dbReference>
<dbReference type="InterPro" id="IPR036388">
    <property type="entry name" value="WH-like_DNA-bd_sf"/>
</dbReference>
<keyword evidence="2" id="KW-0433">Leucine-rich repeat</keyword>
<dbReference type="Pfam" id="PF23598">
    <property type="entry name" value="LRR_14"/>
    <property type="match status" value="1"/>
</dbReference>
<feature type="domain" description="Disease resistance protein winged helix" evidence="9">
    <location>
        <begin position="445"/>
        <end position="516"/>
    </location>
</feature>
<evidence type="ECO:0000259" key="9">
    <source>
        <dbReference type="Pfam" id="PF23559"/>
    </source>
</evidence>
<evidence type="ECO:0000256" key="6">
    <source>
        <dbReference type="ARBA" id="ARBA00023054"/>
    </source>
</evidence>
<feature type="domain" description="NB-ARC" evidence="7">
    <location>
        <begin position="169"/>
        <end position="356"/>
    </location>
</feature>
<evidence type="ECO:0000256" key="1">
    <source>
        <dbReference type="ARBA" id="ARBA00008894"/>
    </source>
</evidence>
<dbReference type="SUPFAM" id="SSF52540">
    <property type="entry name" value="P-loop containing nucleoside triphosphate hydrolases"/>
    <property type="match status" value="1"/>
</dbReference>
<dbReference type="InterPro" id="IPR002182">
    <property type="entry name" value="NB-ARC"/>
</dbReference>
<dbReference type="InterPro" id="IPR058922">
    <property type="entry name" value="WHD_DRP"/>
</dbReference>
<keyword evidence="3" id="KW-0677">Repeat</keyword>
<evidence type="ECO:0000256" key="2">
    <source>
        <dbReference type="ARBA" id="ARBA00022614"/>
    </source>
</evidence>
<dbReference type="InterPro" id="IPR027417">
    <property type="entry name" value="P-loop_NTPase"/>
</dbReference>
<dbReference type="FunFam" id="1.10.10.10:FF:000322">
    <property type="entry name" value="Probable disease resistance protein At1g63360"/>
    <property type="match status" value="1"/>
</dbReference>
<keyword evidence="5" id="KW-0611">Plant defense</keyword>
<dbReference type="PRINTS" id="PR00364">
    <property type="entry name" value="DISEASERSIST"/>
</dbReference>
<dbReference type="GO" id="GO:0002758">
    <property type="term" value="P:innate immune response-activating signaling pathway"/>
    <property type="evidence" value="ECO:0007669"/>
    <property type="project" value="UniProtKB-ARBA"/>
</dbReference>
<gene>
    <name evidence="11" type="ORF">OsJ_33832</name>
</gene>
<dbReference type="SUPFAM" id="SSF52058">
    <property type="entry name" value="L domain-like"/>
    <property type="match status" value="1"/>
</dbReference>
<dbReference type="InterPro" id="IPR055414">
    <property type="entry name" value="LRR_R13L4/SHOC2-like"/>
</dbReference>
<dbReference type="GO" id="GO:0042742">
    <property type="term" value="P:defense response to bacterium"/>
    <property type="evidence" value="ECO:0007669"/>
    <property type="project" value="UniProtKB-ARBA"/>
</dbReference>
<dbReference type="Pfam" id="PF00931">
    <property type="entry name" value="NB-ARC"/>
    <property type="match status" value="1"/>
</dbReference>
<evidence type="ECO:0000313" key="11">
    <source>
        <dbReference type="EMBL" id="EAZ18294.1"/>
    </source>
</evidence>
<dbReference type="GO" id="GO:0009626">
    <property type="term" value="P:plant-type hypersensitive response"/>
    <property type="evidence" value="ECO:0007669"/>
    <property type="project" value="UniProtKB-ARBA"/>
</dbReference>
<accession>A0A8J8YD94</accession>
<evidence type="ECO:0000256" key="3">
    <source>
        <dbReference type="ARBA" id="ARBA00022737"/>
    </source>
</evidence>
<dbReference type="Pfam" id="PF23559">
    <property type="entry name" value="WHD_DRP"/>
    <property type="match status" value="1"/>
</dbReference>
<dbReference type="Gene3D" id="1.20.5.4130">
    <property type="match status" value="1"/>
</dbReference>
<evidence type="ECO:0000259" key="8">
    <source>
        <dbReference type="Pfam" id="PF18052"/>
    </source>
</evidence>
<organism evidence="11">
    <name type="scientific">Oryza sativa subsp. japonica</name>
    <name type="common">Rice</name>
    <dbReference type="NCBI Taxonomy" id="39947"/>
    <lineage>
        <taxon>Eukaryota</taxon>
        <taxon>Viridiplantae</taxon>
        <taxon>Streptophyta</taxon>
        <taxon>Embryophyta</taxon>
        <taxon>Tracheophyta</taxon>
        <taxon>Spermatophyta</taxon>
        <taxon>Magnoliopsida</taxon>
        <taxon>Liliopsida</taxon>
        <taxon>Poales</taxon>
        <taxon>Poaceae</taxon>
        <taxon>BOP clade</taxon>
        <taxon>Oryzoideae</taxon>
        <taxon>Oryzeae</taxon>
        <taxon>Oryzinae</taxon>
        <taxon>Oryza</taxon>
        <taxon>Oryza sativa</taxon>
    </lineage>
</organism>
<dbReference type="Gene3D" id="1.10.10.10">
    <property type="entry name" value="Winged helix-like DNA-binding domain superfamily/Winged helix DNA-binding domain"/>
    <property type="match status" value="1"/>
</dbReference>
<dbReference type="GO" id="GO:0043531">
    <property type="term" value="F:ADP binding"/>
    <property type="evidence" value="ECO:0007669"/>
    <property type="project" value="InterPro"/>
</dbReference>
<dbReference type="EMBL" id="CM000148">
    <property type="protein sequence ID" value="EAZ18294.1"/>
    <property type="molecule type" value="Genomic_DNA"/>
</dbReference>
<protein>
    <submittedName>
        <fullName evidence="11">Uncharacterized protein</fullName>
    </submittedName>
</protein>
<proteinExistence type="inferred from homology"/>
<dbReference type="PANTHER" id="PTHR23155:SF1227">
    <property type="entry name" value="OS11G0462500 PROTEIN"/>
    <property type="match status" value="1"/>
</dbReference>
<feature type="domain" description="Disease resistance N-terminal" evidence="8">
    <location>
        <begin position="10"/>
        <end position="93"/>
    </location>
</feature>
<dbReference type="PANTHER" id="PTHR23155">
    <property type="entry name" value="DISEASE RESISTANCE PROTEIN RP"/>
    <property type="match status" value="1"/>
</dbReference>
<evidence type="ECO:0000259" key="7">
    <source>
        <dbReference type="Pfam" id="PF00931"/>
    </source>
</evidence>
<dbReference type="Gene3D" id="3.40.50.300">
    <property type="entry name" value="P-loop containing nucleotide triphosphate hydrolases"/>
    <property type="match status" value="1"/>
</dbReference>
<dbReference type="AlphaFoldDB" id="A0A8J8YD94"/>
<dbReference type="Proteomes" id="UP000007752">
    <property type="component" value="Chromosome 11"/>
</dbReference>